<evidence type="ECO:0000313" key="2">
    <source>
        <dbReference type="Proteomes" id="UP000662814"/>
    </source>
</evidence>
<dbReference type="Pfam" id="PF20060">
    <property type="entry name" value="DUF6459"/>
    <property type="match status" value="1"/>
</dbReference>
<organism evidence="1 2">
    <name type="scientific">Paramicrobacterium chengjingii</name>
    <dbReference type="NCBI Taxonomy" id="2769067"/>
    <lineage>
        <taxon>Bacteria</taxon>
        <taxon>Bacillati</taxon>
        <taxon>Actinomycetota</taxon>
        <taxon>Actinomycetes</taxon>
        <taxon>Micrococcales</taxon>
        <taxon>Microbacteriaceae</taxon>
        <taxon>Paramicrobacterium</taxon>
    </lineage>
</organism>
<name>A0ABX6YN88_9MICO</name>
<accession>A0ABX6YN88</accession>
<keyword evidence="2" id="KW-1185">Reference proteome</keyword>
<evidence type="ECO:0000313" key="1">
    <source>
        <dbReference type="EMBL" id="QPZ40303.1"/>
    </source>
</evidence>
<proteinExistence type="predicted"/>
<dbReference type="InterPro" id="IPR045596">
    <property type="entry name" value="DUF6459"/>
</dbReference>
<sequence>MADPDSEFTFLRTSATDLPDPEPLLVNLTRSVIEVIAGARNLEQLSRWISEDVYTTLVKQTVITARARTLKGQNAVRPVVHVGTVHVQSPVDDVCEAVIMVQVGRTRARAVAIRLEGIDHRWRATSIGVL</sequence>
<reference evidence="1 2" key="1">
    <citation type="submission" date="2020-12" db="EMBL/GenBank/DDBJ databases">
        <title>Microbacterium sp. HY060.</title>
        <authorList>
            <person name="Zhou J."/>
        </authorList>
    </citation>
    <scope>NUCLEOTIDE SEQUENCE [LARGE SCALE GENOMIC DNA]</scope>
    <source>
        <strain evidence="1 2">HY60</strain>
    </source>
</reference>
<gene>
    <name evidence="1" type="ORF">HCR76_10615</name>
</gene>
<dbReference type="EMBL" id="CP061169">
    <property type="protein sequence ID" value="QPZ40303.1"/>
    <property type="molecule type" value="Genomic_DNA"/>
</dbReference>
<dbReference type="Proteomes" id="UP000662814">
    <property type="component" value="Chromosome"/>
</dbReference>
<protein>
    <submittedName>
        <fullName evidence="1">3-hydroxyacyl-CoA dehydrogenase</fullName>
    </submittedName>
</protein>